<accession>A0A2W5KUU5</accession>
<evidence type="ECO:0000256" key="1">
    <source>
        <dbReference type="SAM" id="MobiDB-lite"/>
    </source>
</evidence>
<dbReference type="EMBL" id="QFPJ01000047">
    <property type="protein sequence ID" value="PZQ20761.1"/>
    <property type="molecule type" value="Genomic_DNA"/>
</dbReference>
<feature type="region of interest" description="Disordered" evidence="1">
    <location>
        <begin position="1"/>
        <end position="22"/>
    </location>
</feature>
<proteinExistence type="predicted"/>
<comment type="caution">
    <text evidence="2">The sequence shown here is derived from an EMBL/GenBank/DDBJ whole genome shotgun (WGS) entry which is preliminary data.</text>
</comment>
<reference evidence="2 3" key="1">
    <citation type="submission" date="2017-08" db="EMBL/GenBank/DDBJ databases">
        <title>Infants hospitalized years apart are colonized by the same room-sourced microbial strains.</title>
        <authorList>
            <person name="Brooks B."/>
            <person name="Olm M.R."/>
            <person name="Firek B.A."/>
            <person name="Baker R."/>
            <person name="Thomas B.C."/>
            <person name="Morowitz M.J."/>
            <person name="Banfield J.F."/>
        </authorList>
    </citation>
    <scope>NUCLEOTIDE SEQUENCE [LARGE SCALE GENOMIC DNA]</scope>
    <source>
        <strain evidence="2">S2_005_003_R2_47</strain>
    </source>
</reference>
<sequence>MSAQYQIDYDDAGSRQEGAPSNLPVVSRPRNFEVIDGEPRRGFGIPSILKTALVFALGALALAGAEKYAPDTWRPSTIVGTFDARVASAVKAAELNQQAQLDAWAAQARIATEQNAEQYRAAMAATNANYQAVYDRAKIYAEAATRIQGEYARMRMSQANAQSGAETGIINLVRMIGHGANALDAGSGNDALAYSDAMSRDLSNRMTAAAAEGSRIDVTGWDTGLPSPESVRADIARFRPVPIPRPPVLSEQPVRMSGN</sequence>
<dbReference type="Proteomes" id="UP000248597">
    <property type="component" value="Unassembled WGS sequence"/>
</dbReference>
<protein>
    <submittedName>
        <fullName evidence="2">Uncharacterized protein</fullName>
    </submittedName>
</protein>
<evidence type="ECO:0000313" key="2">
    <source>
        <dbReference type="EMBL" id="PZQ20761.1"/>
    </source>
</evidence>
<gene>
    <name evidence="2" type="ORF">DI569_14345</name>
</gene>
<dbReference type="AlphaFoldDB" id="A0A2W5KUU5"/>
<name>A0A2W5KUU5_SPHMC</name>
<organism evidence="2 3">
    <name type="scientific">Sphingopyxis macrogoltabida</name>
    <name type="common">Sphingomonas macrogoltabidus</name>
    <dbReference type="NCBI Taxonomy" id="33050"/>
    <lineage>
        <taxon>Bacteria</taxon>
        <taxon>Pseudomonadati</taxon>
        <taxon>Pseudomonadota</taxon>
        <taxon>Alphaproteobacteria</taxon>
        <taxon>Sphingomonadales</taxon>
        <taxon>Sphingomonadaceae</taxon>
        <taxon>Sphingopyxis</taxon>
    </lineage>
</organism>
<evidence type="ECO:0000313" key="3">
    <source>
        <dbReference type="Proteomes" id="UP000248597"/>
    </source>
</evidence>